<dbReference type="CDD" id="cd00229">
    <property type="entry name" value="SGNH_hydrolase"/>
    <property type="match status" value="1"/>
</dbReference>
<evidence type="ECO:0008006" key="4">
    <source>
        <dbReference type="Google" id="ProtNLM"/>
    </source>
</evidence>
<evidence type="ECO:0000313" key="2">
    <source>
        <dbReference type="EMBL" id="ATP59479.1"/>
    </source>
</evidence>
<dbReference type="RefSeq" id="WP_099451790.1">
    <property type="nucleotide sequence ID" value="NZ_CP024161.1"/>
</dbReference>
<dbReference type="EMBL" id="CP024161">
    <property type="protein sequence ID" value="ATP59479.1"/>
    <property type="molecule type" value="Genomic_DNA"/>
</dbReference>
<keyword evidence="3" id="KW-1185">Reference proteome</keyword>
<sequence>MSVYLKREVDKVFKELEKNLSNLINELKSINRNLQINLIGYNIPNSVLTKILKNLLHNEFGVEVEYFNEVIQRINSVIREVAIKNSVNYVDVYDKNVWKVGDNKYSATKFDFHPNIKGYKKIAHQLLLKLALVQDSEKQDATVSDFGKKTQFDDITNDKKTYSRVIDIDQFAKTNQEFIDKLNDNKETSASIDEETEFEKNQNKSVEPYRRTVDKFLLNIFASKILGQINVKQLLGNSPFGAFVNVEKIDKLFKTIASSTTEEGLKLAKEELKPYLNNPNEDILKVLLDGIAELLQELSEPGKEKEITFDNMFAKIIAKIFPHIKISAFLGFGGSR</sequence>
<gene>
    <name evidence="2" type="ORF">CSW10_00690</name>
</gene>
<dbReference type="SUPFAM" id="SSF52266">
    <property type="entry name" value="SGNH hydrolase"/>
    <property type="match status" value="1"/>
</dbReference>
<feature type="coiled-coil region" evidence="1">
    <location>
        <begin position="6"/>
        <end position="37"/>
    </location>
</feature>
<organism evidence="2 3">
    <name type="scientific">Mesomycoplasma dispar</name>
    <dbReference type="NCBI Taxonomy" id="86660"/>
    <lineage>
        <taxon>Bacteria</taxon>
        <taxon>Bacillati</taxon>
        <taxon>Mycoplasmatota</taxon>
        <taxon>Mycoplasmoidales</taxon>
        <taxon>Metamycoplasmataceae</taxon>
        <taxon>Mesomycoplasma</taxon>
    </lineage>
</organism>
<evidence type="ECO:0000256" key="1">
    <source>
        <dbReference type="SAM" id="Coils"/>
    </source>
</evidence>
<dbReference type="Proteomes" id="UP000224629">
    <property type="component" value="Chromosome"/>
</dbReference>
<name>A0ABN5DRE2_9BACT</name>
<keyword evidence="1" id="KW-0175">Coiled coil</keyword>
<protein>
    <recommendedName>
        <fullName evidence="4">SGNH hydrolase-type esterase domain-containing protein</fullName>
    </recommendedName>
</protein>
<dbReference type="Pfam" id="PF00657">
    <property type="entry name" value="Lipase_GDSL"/>
    <property type="match status" value="1"/>
</dbReference>
<reference evidence="2" key="1">
    <citation type="submission" date="2017-10" db="EMBL/GenBank/DDBJ databases">
        <title>Genome-wide analysis of the first isolated strain mycoplasma dispar GS01.</title>
        <authorList>
            <person name="Hao H."/>
            <person name="Chen S."/>
            <person name="Zhao P."/>
            <person name="Chu Y."/>
            <person name="Liu Y."/>
        </authorList>
    </citation>
    <scope>NUCLEOTIDE SEQUENCE [LARGE SCALE GENOMIC DNA]</scope>
    <source>
        <strain evidence="2">GS01</strain>
    </source>
</reference>
<proteinExistence type="predicted"/>
<dbReference type="Gene3D" id="3.40.50.1110">
    <property type="entry name" value="SGNH hydrolase"/>
    <property type="match status" value="1"/>
</dbReference>
<evidence type="ECO:0000313" key="3">
    <source>
        <dbReference type="Proteomes" id="UP000224629"/>
    </source>
</evidence>
<accession>A0ABN5DRE2</accession>
<dbReference type="InterPro" id="IPR036514">
    <property type="entry name" value="SGNH_hydro_sf"/>
</dbReference>
<dbReference type="InterPro" id="IPR001087">
    <property type="entry name" value="GDSL"/>
</dbReference>